<evidence type="ECO:0000313" key="3">
    <source>
        <dbReference type="Proteomes" id="UP000214596"/>
    </source>
</evidence>
<comment type="caution">
    <text evidence="2">The sequence shown here is derived from an EMBL/GenBank/DDBJ whole genome shotgun (WGS) entry which is preliminary data.</text>
</comment>
<gene>
    <name evidence="2" type="ORF">CA163_30140</name>
</gene>
<reference evidence="2 3" key="1">
    <citation type="journal article" date="2017" name="Appl. Environ. Microbiol.">
        <title>Parallel evolution of two clades of a major Atlantic endemic Vibrio parahaemolyticus pathogen lineage by independent acquisition of related pathogenicity islands.</title>
        <authorList>
            <person name="Xu F."/>
            <person name="Gonzalez-Escalona N."/>
            <person name="Drees K.P."/>
            <person name="Sebra R.P."/>
            <person name="Cooper V.S."/>
            <person name="Jones S.H."/>
            <person name="Whistler C.A."/>
        </authorList>
    </citation>
    <scope>NUCLEOTIDE SEQUENCE [LARGE SCALE GENOMIC DNA]</scope>
    <source>
        <strain evidence="2 3">MAVP-3</strain>
    </source>
</reference>
<keyword evidence="1" id="KW-1133">Transmembrane helix</keyword>
<feature type="transmembrane region" description="Helical" evidence="1">
    <location>
        <begin position="20"/>
        <end position="42"/>
    </location>
</feature>
<proteinExistence type="predicted"/>
<accession>A0A227J211</accession>
<dbReference type="AlphaFoldDB" id="A0A227J211"/>
<sequence length="93" mass="10549">MAREREVVLYPKYKTIGARLIAAFACSTLLLTVVCLVAWATWNSLDNQVRLLLEDSVPKYNASYFLESKTSEINRRVEALQAVDNKVQLTEQA</sequence>
<dbReference type="EMBL" id="NIXT01003573">
    <property type="protein sequence ID" value="OXE29149.1"/>
    <property type="molecule type" value="Genomic_DNA"/>
</dbReference>
<keyword evidence="1" id="KW-0472">Membrane</keyword>
<evidence type="ECO:0000313" key="2">
    <source>
        <dbReference type="EMBL" id="OXE29149.1"/>
    </source>
</evidence>
<protein>
    <submittedName>
        <fullName evidence="2">Uncharacterized protein</fullName>
    </submittedName>
</protein>
<dbReference type="Proteomes" id="UP000214596">
    <property type="component" value="Unassembled WGS sequence"/>
</dbReference>
<feature type="non-terminal residue" evidence="2">
    <location>
        <position position="93"/>
    </location>
</feature>
<keyword evidence="1" id="KW-0812">Transmembrane</keyword>
<organism evidence="2 3">
    <name type="scientific">Vibrio parahaemolyticus</name>
    <dbReference type="NCBI Taxonomy" id="670"/>
    <lineage>
        <taxon>Bacteria</taxon>
        <taxon>Pseudomonadati</taxon>
        <taxon>Pseudomonadota</taxon>
        <taxon>Gammaproteobacteria</taxon>
        <taxon>Vibrionales</taxon>
        <taxon>Vibrionaceae</taxon>
        <taxon>Vibrio</taxon>
    </lineage>
</organism>
<name>A0A227J211_VIBPH</name>
<evidence type="ECO:0000256" key="1">
    <source>
        <dbReference type="SAM" id="Phobius"/>
    </source>
</evidence>